<proteinExistence type="predicted"/>
<dbReference type="AlphaFoldDB" id="A0A0K2TT37"/>
<sequence length="84" mass="8948">MMIMMIMMIMMMMMVVMVPGPRRGGVAFTPTGIGRAASPRFPPVLELGRSPSFVVIVFIEGGLTDPGQLACVHLLPALGATKDT</sequence>
<protein>
    <recommendedName>
        <fullName evidence="3">Secreted protein</fullName>
    </recommendedName>
</protein>
<dbReference type="EMBL" id="HACA01011599">
    <property type="protein sequence ID" value="CDW28960.1"/>
    <property type="molecule type" value="Transcribed_RNA"/>
</dbReference>
<accession>A0A0K2TT37</accession>
<organism evidence="2">
    <name type="scientific">Lepeophtheirus salmonis</name>
    <name type="common">Salmon louse</name>
    <name type="synonym">Caligus salmonis</name>
    <dbReference type="NCBI Taxonomy" id="72036"/>
    <lineage>
        <taxon>Eukaryota</taxon>
        <taxon>Metazoa</taxon>
        <taxon>Ecdysozoa</taxon>
        <taxon>Arthropoda</taxon>
        <taxon>Crustacea</taxon>
        <taxon>Multicrustacea</taxon>
        <taxon>Hexanauplia</taxon>
        <taxon>Copepoda</taxon>
        <taxon>Siphonostomatoida</taxon>
        <taxon>Caligidae</taxon>
        <taxon>Lepeophtheirus</taxon>
    </lineage>
</organism>
<name>A0A0K2TT37_LEPSM</name>
<evidence type="ECO:0000256" key="1">
    <source>
        <dbReference type="SAM" id="SignalP"/>
    </source>
</evidence>
<evidence type="ECO:0000313" key="2">
    <source>
        <dbReference type="EMBL" id="CDW28960.1"/>
    </source>
</evidence>
<keyword evidence="1" id="KW-0732">Signal</keyword>
<feature type="chain" id="PRO_5005488068" description="Secreted protein" evidence="1">
    <location>
        <begin position="18"/>
        <end position="84"/>
    </location>
</feature>
<feature type="signal peptide" evidence="1">
    <location>
        <begin position="1"/>
        <end position="17"/>
    </location>
</feature>
<reference evidence="2" key="1">
    <citation type="submission" date="2014-05" db="EMBL/GenBank/DDBJ databases">
        <authorList>
            <person name="Chronopoulou M."/>
        </authorList>
    </citation>
    <scope>NUCLEOTIDE SEQUENCE</scope>
    <source>
        <tissue evidence="2">Whole organism</tissue>
    </source>
</reference>
<evidence type="ECO:0008006" key="3">
    <source>
        <dbReference type="Google" id="ProtNLM"/>
    </source>
</evidence>